<evidence type="ECO:0000313" key="2">
    <source>
        <dbReference type="EMBL" id="MBK1780674.1"/>
    </source>
</evidence>
<evidence type="ECO:0000313" key="3">
    <source>
        <dbReference type="Proteomes" id="UP000635316"/>
    </source>
</evidence>
<keyword evidence="3" id="KW-1185">Reference proteome</keyword>
<organism evidence="2 3">
    <name type="scientific">Advenella mandrilli</name>
    <dbReference type="NCBI Taxonomy" id="2800330"/>
    <lineage>
        <taxon>Bacteria</taxon>
        <taxon>Pseudomonadati</taxon>
        <taxon>Pseudomonadota</taxon>
        <taxon>Betaproteobacteria</taxon>
        <taxon>Burkholderiales</taxon>
        <taxon>Alcaligenaceae</taxon>
    </lineage>
</organism>
<feature type="signal peptide" evidence="1">
    <location>
        <begin position="1"/>
        <end position="23"/>
    </location>
</feature>
<dbReference type="EMBL" id="JAENGP010000004">
    <property type="protein sequence ID" value="MBK1780674.1"/>
    <property type="molecule type" value="Genomic_DNA"/>
</dbReference>
<keyword evidence="1" id="KW-0732">Signal</keyword>
<feature type="chain" id="PRO_5046030627" evidence="1">
    <location>
        <begin position="24"/>
        <end position="235"/>
    </location>
</feature>
<dbReference type="Proteomes" id="UP000635316">
    <property type="component" value="Unassembled WGS sequence"/>
</dbReference>
<protein>
    <submittedName>
        <fullName evidence="2">Uncharacterized protein</fullName>
    </submittedName>
</protein>
<reference evidence="2 3" key="1">
    <citation type="submission" date="2020-12" db="EMBL/GenBank/DDBJ databases">
        <authorList>
            <person name="Lu T."/>
            <person name="Wang Q."/>
            <person name="Han X."/>
        </authorList>
    </citation>
    <scope>NUCLEOTIDE SEQUENCE [LARGE SCALE GENOMIC DNA]</scope>
    <source>
        <strain evidence="2 3">WQ 585</strain>
    </source>
</reference>
<accession>A0ABS1EDF4</accession>
<dbReference type="RefSeq" id="WP_200234769.1">
    <property type="nucleotide sequence ID" value="NZ_JAENGP010000004.1"/>
</dbReference>
<comment type="caution">
    <text evidence="2">The sequence shown here is derived from an EMBL/GenBank/DDBJ whole genome shotgun (WGS) entry which is preliminary data.</text>
</comment>
<proteinExistence type="predicted"/>
<evidence type="ECO:0000256" key="1">
    <source>
        <dbReference type="SAM" id="SignalP"/>
    </source>
</evidence>
<gene>
    <name evidence="2" type="ORF">JHL22_05530</name>
</gene>
<sequence length="235" mass="26421">MARKIKRILVLVVAMALAMPVCAKEGLQQVSSRILASLKVPQFDLAQEMKLFGQPALSIVFTREQPLDSLMQRVQDGQTVFNYADVLDGHMFLHAGLSNAHVLLHLVATSETSFRGELSVIENNQSAALSQSVFNEQMVARFLPWIPVGAQLLMDIELPGREMVLQQLYLLKQSVRQTQDDINARLLAREWVPGNEVFPGRGFWHKGNESLYVFVHETETGAGVYLMKKMKQAEK</sequence>
<name>A0ABS1EDF4_9BURK</name>